<evidence type="ECO:0000313" key="1">
    <source>
        <dbReference type="EMBL" id="CAH3187135.1"/>
    </source>
</evidence>
<accession>A0ABN8S7Z1</accession>
<dbReference type="Proteomes" id="UP001159427">
    <property type="component" value="Unassembled WGS sequence"/>
</dbReference>
<proteinExistence type="predicted"/>
<feature type="non-terminal residue" evidence="1">
    <location>
        <position position="1"/>
    </location>
</feature>
<sequence length="163" mass="18240">VKCKKATADSTLSTITWTGEELLGCHVFEADRYDSREDTSGTSRCLLRLLRTVKDNDDDLKADILNELTSLSTKGSKLRTCQAEVCQCDLILKTISDSTRKLNGKSYFHLGPRDLKTVVAAIITCLAKSSRDTSISLQRSRSSAFRFSHVGRSSYLRQRSRLE</sequence>
<comment type="caution">
    <text evidence="1">The sequence shown here is derived from an EMBL/GenBank/DDBJ whole genome shotgun (WGS) entry which is preliminary data.</text>
</comment>
<protein>
    <submittedName>
        <fullName evidence="1">Uncharacterized protein</fullName>
    </submittedName>
</protein>
<organism evidence="1 2">
    <name type="scientific">Porites evermanni</name>
    <dbReference type="NCBI Taxonomy" id="104178"/>
    <lineage>
        <taxon>Eukaryota</taxon>
        <taxon>Metazoa</taxon>
        <taxon>Cnidaria</taxon>
        <taxon>Anthozoa</taxon>
        <taxon>Hexacorallia</taxon>
        <taxon>Scleractinia</taxon>
        <taxon>Fungiina</taxon>
        <taxon>Poritidae</taxon>
        <taxon>Porites</taxon>
    </lineage>
</organism>
<keyword evidence="2" id="KW-1185">Reference proteome</keyword>
<reference evidence="1 2" key="1">
    <citation type="submission" date="2022-05" db="EMBL/GenBank/DDBJ databases">
        <authorList>
            <consortium name="Genoscope - CEA"/>
            <person name="William W."/>
        </authorList>
    </citation>
    <scope>NUCLEOTIDE SEQUENCE [LARGE SCALE GENOMIC DNA]</scope>
</reference>
<name>A0ABN8S7Z1_9CNID</name>
<dbReference type="EMBL" id="CALNXI010002393">
    <property type="protein sequence ID" value="CAH3187135.1"/>
    <property type="molecule type" value="Genomic_DNA"/>
</dbReference>
<evidence type="ECO:0000313" key="2">
    <source>
        <dbReference type="Proteomes" id="UP001159427"/>
    </source>
</evidence>
<gene>
    <name evidence="1" type="ORF">PEVE_00017352</name>
</gene>